<dbReference type="InterPro" id="IPR036618">
    <property type="entry name" value="PtsI_HPr-bd_sf"/>
</dbReference>
<dbReference type="NCBIfam" id="TIGR01003">
    <property type="entry name" value="PTS_HPr_family"/>
    <property type="match status" value="1"/>
</dbReference>
<dbReference type="PRINTS" id="PR00107">
    <property type="entry name" value="PHOSPHOCPHPR"/>
</dbReference>
<dbReference type="EMBL" id="QXFK01000016">
    <property type="protein sequence ID" value="RIV78203.1"/>
    <property type="molecule type" value="Genomic_DNA"/>
</dbReference>
<dbReference type="GO" id="GO:0008965">
    <property type="term" value="F:phosphoenolpyruvate-protein phosphotransferase activity"/>
    <property type="evidence" value="ECO:0007669"/>
    <property type="project" value="UniProtKB-EC"/>
</dbReference>
<dbReference type="InterPro" id="IPR040442">
    <property type="entry name" value="Pyrv_kinase-like_dom_sf"/>
</dbReference>
<dbReference type="EC" id="2.7.3.9" evidence="5"/>
<comment type="subcellular location">
    <subcellularLocation>
        <location evidence="3">Cytoplasm</location>
    </subcellularLocation>
</comment>
<accession>A0A418NHQ2</accession>
<dbReference type="GO" id="GO:0046872">
    <property type="term" value="F:metal ion binding"/>
    <property type="evidence" value="ECO:0007669"/>
    <property type="project" value="UniProtKB-KW"/>
</dbReference>
<evidence type="ECO:0000256" key="7">
    <source>
        <dbReference type="ARBA" id="ARBA00022490"/>
    </source>
</evidence>
<dbReference type="NCBIfam" id="TIGR00830">
    <property type="entry name" value="PTBA"/>
    <property type="match status" value="1"/>
</dbReference>
<evidence type="ECO:0000313" key="17">
    <source>
        <dbReference type="Proteomes" id="UP000285092"/>
    </source>
</evidence>
<evidence type="ECO:0000256" key="12">
    <source>
        <dbReference type="ARBA" id="ARBA00022777"/>
    </source>
</evidence>
<comment type="caution">
    <text evidence="16">The sequence shown here is derived from an EMBL/GenBank/DDBJ whole genome shotgun (WGS) entry which is preliminary data.</text>
</comment>
<dbReference type="Pfam" id="PF00391">
    <property type="entry name" value="PEP-utilizers"/>
    <property type="match status" value="1"/>
</dbReference>
<evidence type="ECO:0000259" key="14">
    <source>
        <dbReference type="PROSITE" id="PS51093"/>
    </source>
</evidence>
<evidence type="ECO:0000256" key="10">
    <source>
        <dbReference type="ARBA" id="ARBA00022683"/>
    </source>
</evidence>
<evidence type="ECO:0000256" key="5">
    <source>
        <dbReference type="ARBA" id="ARBA00012232"/>
    </source>
</evidence>
<dbReference type="Proteomes" id="UP000285092">
    <property type="component" value="Unassembled WGS sequence"/>
</dbReference>
<keyword evidence="11" id="KW-0479">Metal-binding</keyword>
<dbReference type="PROSITE" id="PS51350">
    <property type="entry name" value="PTS_HPR_DOM"/>
    <property type="match status" value="1"/>
</dbReference>
<dbReference type="AlphaFoldDB" id="A0A418NHQ2"/>
<dbReference type="Gene3D" id="3.30.1340.10">
    <property type="entry name" value="HPr-like"/>
    <property type="match status" value="1"/>
</dbReference>
<reference evidence="16 17" key="1">
    <citation type="submission" date="2018-08" db="EMBL/GenBank/DDBJ databases">
        <title>Altererythrobacter sp.Ery1 and Ery12, the genome sequencing of novel strains in genus Alterythrobacter.</title>
        <authorList>
            <person name="Cheng H."/>
            <person name="Wu Y.-H."/>
            <person name="Fang C."/>
            <person name="Xu X.-W."/>
        </authorList>
    </citation>
    <scope>NUCLEOTIDE SEQUENCE [LARGE SCALE GENOMIC DNA]</scope>
    <source>
        <strain evidence="16 17">Ery1</strain>
    </source>
</reference>
<dbReference type="SUPFAM" id="SSF51621">
    <property type="entry name" value="Phosphoenolpyruvate/pyruvate domain"/>
    <property type="match status" value="1"/>
</dbReference>
<dbReference type="InterPro" id="IPR015813">
    <property type="entry name" value="Pyrv/PenolPyrv_kinase-like_dom"/>
</dbReference>
<evidence type="ECO:0000256" key="1">
    <source>
        <dbReference type="ARBA" id="ARBA00000683"/>
    </source>
</evidence>
<evidence type="ECO:0000313" key="16">
    <source>
        <dbReference type="EMBL" id="RIV78203.1"/>
    </source>
</evidence>
<dbReference type="Pfam" id="PF05524">
    <property type="entry name" value="PEP-utilisers_N"/>
    <property type="match status" value="1"/>
</dbReference>
<evidence type="ECO:0000256" key="11">
    <source>
        <dbReference type="ARBA" id="ARBA00022723"/>
    </source>
</evidence>
<keyword evidence="6" id="KW-0813">Transport</keyword>
<keyword evidence="7" id="KW-0963">Cytoplasm</keyword>
<evidence type="ECO:0000256" key="2">
    <source>
        <dbReference type="ARBA" id="ARBA00001946"/>
    </source>
</evidence>
<evidence type="ECO:0000259" key="15">
    <source>
        <dbReference type="PROSITE" id="PS51350"/>
    </source>
</evidence>
<dbReference type="InterPro" id="IPR000121">
    <property type="entry name" value="PEP_util_C"/>
</dbReference>
<dbReference type="InterPro" id="IPR008731">
    <property type="entry name" value="PTS_EIN"/>
</dbReference>
<organism evidence="16 17">
    <name type="scientific">Pelagerythrobacter aerophilus</name>
    <dbReference type="NCBI Taxonomy" id="2306995"/>
    <lineage>
        <taxon>Bacteria</taxon>
        <taxon>Pseudomonadati</taxon>
        <taxon>Pseudomonadota</taxon>
        <taxon>Alphaproteobacteria</taxon>
        <taxon>Sphingomonadales</taxon>
        <taxon>Erythrobacteraceae</taxon>
        <taxon>Pelagerythrobacter</taxon>
    </lineage>
</organism>
<name>A0A418NHQ2_9SPHN</name>
<dbReference type="NCBIfam" id="TIGR01417">
    <property type="entry name" value="PTS_I_fam"/>
    <property type="match status" value="1"/>
</dbReference>
<dbReference type="SUPFAM" id="SSF52009">
    <property type="entry name" value="Phosphohistidine domain"/>
    <property type="match status" value="1"/>
</dbReference>
<comment type="cofactor">
    <cofactor evidence="2">
        <name>Mg(2+)</name>
        <dbReference type="ChEBI" id="CHEBI:18420"/>
    </cofactor>
</comment>
<dbReference type="Pfam" id="PF00381">
    <property type="entry name" value="PTS-HPr"/>
    <property type="match status" value="1"/>
</dbReference>
<keyword evidence="16" id="KW-0670">Pyruvate</keyword>
<dbReference type="InterPro" id="IPR000032">
    <property type="entry name" value="HPr-like"/>
</dbReference>
<dbReference type="CDD" id="cd00367">
    <property type="entry name" value="PTS-HPr_like"/>
    <property type="match status" value="1"/>
</dbReference>
<evidence type="ECO:0000256" key="3">
    <source>
        <dbReference type="ARBA" id="ARBA00004496"/>
    </source>
</evidence>
<evidence type="ECO:0000256" key="4">
    <source>
        <dbReference type="ARBA" id="ARBA00007837"/>
    </source>
</evidence>
<comment type="catalytic activity">
    <reaction evidence="1">
        <text>L-histidyl-[protein] + phosphoenolpyruvate = N(pros)-phospho-L-histidyl-[protein] + pyruvate</text>
        <dbReference type="Rhea" id="RHEA:23880"/>
        <dbReference type="Rhea" id="RHEA-COMP:9745"/>
        <dbReference type="Rhea" id="RHEA-COMP:9746"/>
        <dbReference type="ChEBI" id="CHEBI:15361"/>
        <dbReference type="ChEBI" id="CHEBI:29979"/>
        <dbReference type="ChEBI" id="CHEBI:58702"/>
        <dbReference type="ChEBI" id="CHEBI:64837"/>
        <dbReference type="EC" id="2.7.3.9"/>
    </reaction>
</comment>
<comment type="similarity">
    <text evidence="4">Belongs to the PEP-utilizing enzyme family.</text>
</comment>
<dbReference type="Gene3D" id="2.70.70.10">
    <property type="entry name" value="Glucose Permease (Domain IIA)"/>
    <property type="match status" value="1"/>
</dbReference>
<evidence type="ECO:0000256" key="9">
    <source>
        <dbReference type="ARBA" id="ARBA00022679"/>
    </source>
</evidence>
<dbReference type="Gene3D" id="1.10.274.10">
    <property type="entry name" value="PtsI, HPr-binding domain"/>
    <property type="match status" value="1"/>
</dbReference>
<sequence>MEAGVARGGSAAEFVRLRVHAPAKGWLLPLEATPDPAFASGALGPGVTLELLDDVIRAPCAGEVAAVAGERHAVTLDCGNGAQILIHCGIDTVSLKGEPFEPLVAVGDRVETGDPLLRVDLEALVAAGKSAATPIVLVEAGGCSLSFRSDPDGLVEPGAELFELHREGARGANGDPRVENGPVATREVILPLPHGLHARPCAAIAAEARRWPAMVTLRTDGRSAAAGSTVGLMKLGATLGARVEIEARGEQAEAAVEAIAALIERGAGDEIAEPHAAPQAPGQPVILRRANPDGPTEPGLLSGVAAAPGKAIGPAYYVHRARIEVTGNAESPPAEKARLRDALSVLRARLADEDDGAGAAIASAQLAILEDEELVAVAEAKIDAGGSAAGAWQAVMQREAEALRALSDARLAERADDLLDLEQRMLRILLGRESEATAPAGAIVIASDLYPSDLKPLRAAGVAGIATVAGGPTSHLAILAASAGIPMAVAFGEPLCGVEEGELVYLDGDAGTLRHAMAREEVEELRKNLADREASYCAALATAQREARLASGERIEVFANIGSVADAEEAVRLGAEGSGLVRTEFLFLDRAEPPSEAEQAEIYAAIIESFGDRPVSIRTLDIGADKPAPYLPLAKEDNPALGVRGIRVGLRYPELLAGQMRAILRGAGGRTAHIMAPMVSSAGEFAQLRAMLDRVLAETGHAAPVRLGAMVETPASALIAGTLAREADFLSVGTNDLTQYTLAADRTNSDLARDLDALHPAVTRLVGIAAEGCRAHGRMLGICGGAAGDPLAAAVLVGLGARELSVSAARVPEIKQWLSALTLEQCRAAAEAALAAASAEEARGELGRLLGRAE</sequence>
<keyword evidence="12" id="KW-0418">Kinase</keyword>
<dbReference type="InterPro" id="IPR023151">
    <property type="entry name" value="PEP_util_CS"/>
</dbReference>
<dbReference type="SUPFAM" id="SSF51261">
    <property type="entry name" value="Duplicated hybrid motif"/>
    <property type="match status" value="1"/>
</dbReference>
<dbReference type="InterPro" id="IPR006318">
    <property type="entry name" value="PTS_EI-like"/>
</dbReference>
<keyword evidence="17" id="KW-1185">Reference proteome</keyword>
<dbReference type="InterPro" id="IPR036637">
    <property type="entry name" value="Phosphohistidine_dom_sf"/>
</dbReference>
<dbReference type="GO" id="GO:0005737">
    <property type="term" value="C:cytoplasm"/>
    <property type="evidence" value="ECO:0007669"/>
    <property type="project" value="UniProtKB-SubCell"/>
</dbReference>
<evidence type="ECO:0000256" key="8">
    <source>
        <dbReference type="ARBA" id="ARBA00022597"/>
    </source>
</evidence>
<keyword evidence="9 16" id="KW-0808">Transferase</keyword>
<dbReference type="PROSITE" id="PS51093">
    <property type="entry name" value="PTS_EIIA_TYPE_1"/>
    <property type="match status" value="1"/>
</dbReference>
<dbReference type="PROSITE" id="PS00742">
    <property type="entry name" value="PEP_ENZYMES_2"/>
    <property type="match status" value="1"/>
</dbReference>
<dbReference type="Gene3D" id="3.50.30.10">
    <property type="entry name" value="Phosphohistidine domain"/>
    <property type="match status" value="1"/>
</dbReference>
<dbReference type="InterPro" id="IPR011055">
    <property type="entry name" value="Dup_hybrid_motif"/>
</dbReference>
<dbReference type="InterPro" id="IPR035895">
    <property type="entry name" value="HPr-like_sf"/>
</dbReference>
<dbReference type="Gene3D" id="3.20.20.60">
    <property type="entry name" value="Phosphoenolpyruvate-binding domains"/>
    <property type="match status" value="1"/>
</dbReference>
<dbReference type="InterPro" id="IPR001127">
    <property type="entry name" value="PTS_EIIA_1_perm"/>
</dbReference>
<dbReference type="PANTHER" id="PTHR46244:SF6">
    <property type="entry name" value="PHOSPHOENOLPYRUVATE-PROTEIN PHOSPHOTRANSFERASE"/>
    <property type="match status" value="1"/>
</dbReference>
<dbReference type="PANTHER" id="PTHR46244">
    <property type="entry name" value="PHOSPHOENOLPYRUVATE-PROTEIN PHOSPHOTRANSFERASE"/>
    <property type="match status" value="1"/>
</dbReference>
<feature type="domain" description="PTS EIIA type-1" evidence="14">
    <location>
        <begin position="35"/>
        <end position="139"/>
    </location>
</feature>
<dbReference type="InterPro" id="IPR050499">
    <property type="entry name" value="PEP-utilizing_PTS_enzyme"/>
</dbReference>
<dbReference type="SUPFAM" id="SSF55594">
    <property type="entry name" value="HPr-like"/>
    <property type="match status" value="1"/>
</dbReference>
<dbReference type="OrthoDB" id="9765468at2"/>
<proteinExistence type="inferred from homology"/>
<keyword evidence="10" id="KW-0598">Phosphotransferase system</keyword>
<protein>
    <recommendedName>
        <fullName evidence="5">phosphoenolpyruvate--protein phosphotransferase</fullName>
        <ecNumber evidence="5">2.7.3.9</ecNumber>
    </recommendedName>
</protein>
<keyword evidence="8" id="KW-0762">Sugar transport</keyword>
<dbReference type="PRINTS" id="PR01736">
    <property type="entry name" value="PHPHTRNFRASE"/>
</dbReference>
<evidence type="ECO:0000256" key="6">
    <source>
        <dbReference type="ARBA" id="ARBA00022448"/>
    </source>
</evidence>
<feature type="domain" description="HPr" evidence="15">
    <location>
        <begin position="183"/>
        <end position="270"/>
    </location>
</feature>
<dbReference type="GO" id="GO:0016301">
    <property type="term" value="F:kinase activity"/>
    <property type="evidence" value="ECO:0007669"/>
    <property type="project" value="UniProtKB-KW"/>
</dbReference>
<dbReference type="Pfam" id="PF02896">
    <property type="entry name" value="PEP-utilizers_C"/>
    <property type="match status" value="1"/>
</dbReference>
<keyword evidence="13" id="KW-0460">Magnesium</keyword>
<dbReference type="Pfam" id="PF00358">
    <property type="entry name" value="PTS_EIIA_1"/>
    <property type="match status" value="1"/>
</dbReference>
<dbReference type="GO" id="GO:0009401">
    <property type="term" value="P:phosphoenolpyruvate-dependent sugar phosphotransferase system"/>
    <property type="evidence" value="ECO:0007669"/>
    <property type="project" value="UniProtKB-KW"/>
</dbReference>
<dbReference type="InterPro" id="IPR008279">
    <property type="entry name" value="PEP-util_enz_mobile_dom"/>
</dbReference>
<dbReference type="SUPFAM" id="SSF47831">
    <property type="entry name" value="Enzyme I of the PEP:sugar phosphotransferase system HPr-binding (sub)domain"/>
    <property type="match status" value="1"/>
</dbReference>
<evidence type="ECO:0000256" key="13">
    <source>
        <dbReference type="ARBA" id="ARBA00022842"/>
    </source>
</evidence>
<gene>
    <name evidence="16" type="primary">ptsP</name>
    <name evidence="16" type="ORF">D2V04_10080</name>
</gene>